<dbReference type="InterPro" id="IPR029278">
    <property type="entry name" value="Imm26"/>
</dbReference>
<protein>
    <submittedName>
        <fullName evidence="1">Immunity protein 26</fullName>
    </submittedName>
</protein>
<proteinExistence type="predicted"/>
<dbReference type="Pfam" id="PF15428">
    <property type="entry name" value="Imm26"/>
    <property type="match status" value="1"/>
</dbReference>
<evidence type="ECO:0000313" key="1">
    <source>
        <dbReference type="EMBL" id="SEQ73346.1"/>
    </source>
</evidence>
<accession>A0AAJ4W3D6</accession>
<dbReference type="EMBL" id="FOFY01000005">
    <property type="protein sequence ID" value="SEQ73346.1"/>
    <property type="molecule type" value="Genomic_DNA"/>
</dbReference>
<dbReference type="KEGG" id="mpw:MPR_2681"/>
<dbReference type="RefSeq" id="WP_041893276.1">
    <property type="nucleotide sequence ID" value="NZ_CP010817.1"/>
</dbReference>
<comment type="caution">
    <text evidence="1">The sequence shown here is derived from an EMBL/GenBank/DDBJ whole genome shotgun (WGS) entry which is preliminary data.</text>
</comment>
<dbReference type="Proteomes" id="UP000183496">
    <property type="component" value="Unassembled WGS sequence"/>
</dbReference>
<organism evidence="1 2">
    <name type="scientific">Myroides profundi</name>
    <dbReference type="NCBI Taxonomy" id="480520"/>
    <lineage>
        <taxon>Bacteria</taxon>
        <taxon>Pseudomonadati</taxon>
        <taxon>Bacteroidota</taxon>
        <taxon>Flavobacteriia</taxon>
        <taxon>Flavobacteriales</taxon>
        <taxon>Flavobacteriaceae</taxon>
        <taxon>Myroides</taxon>
    </lineage>
</organism>
<dbReference type="AlphaFoldDB" id="A0AAJ4W3D6"/>
<name>A0AAJ4W3D6_MYRPR</name>
<evidence type="ECO:0000313" key="2">
    <source>
        <dbReference type="Proteomes" id="UP000183496"/>
    </source>
</evidence>
<sequence length="217" mass="25975">MKKETLNHGDIFYLKLEDFDKYIFGTILFDVDKQYFNSEFKQDSESCLNSFRGCQVIRMYKGIYDTPELPKKLEVLINEIFIYSLESKYTRIEWRKIGHQKIDYKTIEFPEIIGNSYGKVRLLRGELYIDTPYIDAEEFDISWSFEYPEVLANECVYQQGKEELISGEFYSGEFENLNLRNFPEMRTKLYEDLGLDPNKSYYELSKEMGYDLARLYE</sequence>
<reference evidence="1 2" key="1">
    <citation type="submission" date="2016-10" db="EMBL/GenBank/DDBJ databases">
        <authorList>
            <person name="Varghese N."/>
            <person name="Submissions S."/>
        </authorList>
    </citation>
    <scope>NUCLEOTIDE SEQUENCE [LARGE SCALE GENOMIC DNA]</scope>
    <source>
        <strain evidence="2">DSM 19823 / KCTC 23066 / CCTCC M 208030 / D25</strain>
    </source>
</reference>
<keyword evidence="2" id="KW-1185">Reference proteome</keyword>
<gene>
    <name evidence="1" type="ORF">SAMN04488089_105189</name>
</gene>